<dbReference type="Pfam" id="PF03412">
    <property type="entry name" value="Peptidase_C39"/>
    <property type="match status" value="1"/>
</dbReference>
<feature type="chain" id="PRO_5045879792" evidence="1">
    <location>
        <begin position="23"/>
        <end position="233"/>
    </location>
</feature>
<dbReference type="CDD" id="cd02423">
    <property type="entry name" value="Peptidase_C39G"/>
    <property type="match status" value="1"/>
</dbReference>
<organism evidence="3 4">
    <name type="scientific">Marinobacter iranensis</name>
    <dbReference type="NCBI Taxonomy" id="2962607"/>
    <lineage>
        <taxon>Bacteria</taxon>
        <taxon>Pseudomonadati</taxon>
        <taxon>Pseudomonadota</taxon>
        <taxon>Gammaproteobacteria</taxon>
        <taxon>Pseudomonadales</taxon>
        <taxon>Marinobacteraceae</taxon>
        <taxon>Marinobacter</taxon>
    </lineage>
</organism>
<keyword evidence="4" id="KW-1185">Reference proteome</keyword>
<keyword evidence="1" id="KW-0732">Signal</keyword>
<evidence type="ECO:0000313" key="3">
    <source>
        <dbReference type="EMBL" id="MDF0749429.1"/>
    </source>
</evidence>
<reference evidence="3" key="1">
    <citation type="submission" date="2022-07" db="EMBL/GenBank/DDBJ databases">
        <title>Marinobacter iranensis a new bacterium isolate from a hipersaline lake in Iran.</title>
        <authorList>
            <person name="Mohammad A.M.A."/>
            <person name="Cristina S.-P."/>
            <person name="Antonio V."/>
        </authorList>
    </citation>
    <scope>NUCLEOTIDE SEQUENCE</scope>
    <source>
        <strain evidence="3">71-i</strain>
    </source>
</reference>
<evidence type="ECO:0000313" key="4">
    <source>
        <dbReference type="Proteomes" id="UP001143391"/>
    </source>
</evidence>
<dbReference type="PROSITE" id="PS50990">
    <property type="entry name" value="PEPTIDASE_C39"/>
    <property type="match status" value="1"/>
</dbReference>
<gene>
    <name evidence="3" type="ORF">NLU14_04200</name>
</gene>
<sequence length="233" mass="25925">MAKKVLVAICASAGLLWSAAFAGSTGSVTVPGIGGDFRLTVNSFENRRFDSVMRQQYDFSCGSAAVASLLSFHYEDQVTEHDVFIEMLALADEKKVRQEGFSMLDMKHYLEARGYQADGFRMPLTGLQEKVRLPMIVLLNIDGFRHFVLIKGISDDEVLVGDPARGLKIFSYAKFSEYWNGTAFIIRSHLEQGRDGFLGDGHWPQVARAPIQKGLGGPSLGHTLPYWPSSREW</sequence>
<dbReference type="EMBL" id="JANCMW010000002">
    <property type="protein sequence ID" value="MDF0749429.1"/>
    <property type="molecule type" value="Genomic_DNA"/>
</dbReference>
<evidence type="ECO:0000259" key="2">
    <source>
        <dbReference type="PROSITE" id="PS50990"/>
    </source>
</evidence>
<feature type="domain" description="Peptidase C39" evidence="2">
    <location>
        <begin position="55"/>
        <end position="186"/>
    </location>
</feature>
<dbReference type="InterPro" id="IPR005074">
    <property type="entry name" value="Peptidase_C39"/>
</dbReference>
<dbReference type="Gene3D" id="3.90.70.10">
    <property type="entry name" value="Cysteine proteinases"/>
    <property type="match status" value="1"/>
</dbReference>
<protein>
    <submittedName>
        <fullName evidence="3">C39 family peptidase</fullName>
    </submittedName>
</protein>
<feature type="signal peptide" evidence="1">
    <location>
        <begin position="1"/>
        <end position="22"/>
    </location>
</feature>
<name>A0ABT5Y6X7_9GAMM</name>
<accession>A0ABT5Y6X7</accession>
<dbReference type="RefSeq" id="WP_275704923.1">
    <property type="nucleotide sequence ID" value="NZ_JANCMW010000002.1"/>
</dbReference>
<proteinExistence type="predicted"/>
<comment type="caution">
    <text evidence="3">The sequence shown here is derived from an EMBL/GenBank/DDBJ whole genome shotgun (WGS) entry which is preliminary data.</text>
</comment>
<evidence type="ECO:0000256" key="1">
    <source>
        <dbReference type="SAM" id="SignalP"/>
    </source>
</evidence>
<dbReference type="Proteomes" id="UP001143391">
    <property type="component" value="Unassembled WGS sequence"/>
</dbReference>